<feature type="region of interest" description="Disordered" evidence="1">
    <location>
        <begin position="30"/>
        <end position="53"/>
    </location>
</feature>
<proteinExistence type="predicted"/>
<evidence type="ECO:0000313" key="3">
    <source>
        <dbReference type="Proteomes" id="UP000053257"/>
    </source>
</evidence>
<organism evidence="2 3">
    <name type="scientific">Phlebiopsis gigantea (strain 11061_1 CR5-6)</name>
    <name type="common">White-rot fungus</name>
    <name type="synonym">Peniophora gigantea</name>
    <dbReference type="NCBI Taxonomy" id="745531"/>
    <lineage>
        <taxon>Eukaryota</taxon>
        <taxon>Fungi</taxon>
        <taxon>Dikarya</taxon>
        <taxon>Basidiomycota</taxon>
        <taxon>Agaricomycotina</taxon>
        <taxon>Agaricomycetes</taxon>
        <taxon>Polyporales</taxon>
        <taxon>Phanerochaetaceae</taxon>
        <taxon>Phlebiopsis</taxon>
    </lineage>
</organism>
<keyword evidence="3" id="KW-1185">Reference proteome</keyword>
<name>A0A0C3PA44_PHLG1</name>
<gene>
    <name evidence="2" type="ORF">PHLGIDRAFT_341784</name>
</gene>
<dbReference type="Proteomes" id="UP000053257">
    <property type="component" value="Unassembled WGS sequence"/>
</dbReference>
<dbReference type="HOGENOM" id="CLU_983895_0_0_1"/>
<evidence type="ECO:0000313" key="2">
    <source>
        <dbReference type="EMBL" id="KIP01638.1"/>
    </source>
</evidence>
<evidence type="ECO:0000256" key="1">
    <source>
        <dbReference type="SAM" id="MobiDB-lite"/>
    </source>
</evidence>
<reference evidence="2 3" key="1">
    <citation type="journal article" date="2014" name="PLoS Genet.">
        <title>Analysis of the Phlebiopsis gigantea genome, transcriptome and secretome provides insight into its pioneer colonization strategies of wood.</title>
        <authorList>
            <person name="Hori C."/>
            <person name="Ishida T."/>
            <person name="Igarashi K."/>
            <person name="Samejima M."/>
            <person name="Suzuki H."/>
            <person name="Master E."/>
            <person name="Ferreira P."/>
            <person name="Ruiz-Duenas F.J."/>
            <person name="Held B."/>
            <person name="Canessa P."/>
            <person name="Larrondo L.F."/>
            <person name="Schmoll M."/>
            <person name="Druzhinina I.S."/>
            <person name="Kubicek C.P."/>
            <person name="Gaskell J.A."/>
            <person name="Kersten P."/>
            <person name="St John F."/>
            <person name="Glasner J."/>
            <person name="Sabat G."/>
            <person name="Splinter BonDurant S."/>
            <person name="Syed K."/>
            <person name="Yadav J."/>
            <person name="Mgbeahuruike A.C."/>
            <person name="Kovalchuk A."/>
            <person name="Asiegbu F.O."/>
            <person name="Lackner G."/>
            <person name="Hoffmeister D."/>
            <person name="Rencoret J."/>
            <person name="Gutierrez A."/>
            <person name="Sun H."/>
            <person name="Lindquist E."/>
            <person name="Barry K."/>
            <person name="Riley R."/>
            <person name="Grigoriev I.V."/>
            <person name="Henrissat B."/>
            <person name="Kues U."/>
            <person name="Berka R.M."/>
            <person name="Martinez A.T."/>
            <person name="Covert S.F."/>
            <person name="Blanchette R.A."/>
            <person name="Cullen D."/>
        </authorList>
    </citation>
    <scope>NUCLEOTIDE SEQUENCE [LARGE SCALE GENOMIC DNA]</scope>
    <source>
        <strain evidence="2 3">11061_1 CR5-6</strain>
    </source>
</reference>
<dbReference type="EMBL" id="KN840756">
    <property type="protein sequence ID" value="KIP01638.1"/>
    <property type="molecule type" value="Genomic_DNA"/>
</dbReference>
<accession>A0A0C3PA44</accession>
<dbReference type="AlphaFoldDB" id="A0A0C3PA44"/>
<sequence length="283" mass="31215">MRATRTCYITASRLLRLHGLQALAGLPVSHTQPAVATRSSDKDPRLASGHAHTRSADVLGRMDPWRTGTLGRIHVSCEQICDSIESALTLENQDGVPTQQIWVRSLDTSHRDRIRPYYPRFNEVWHPDLPEPVDGAHDPVTRAIYLHARLVLTPVLAATRPRDDRTSAPETRAVWIPAVYLKPAQHAATPARHTVFQLTLADNTAAVADVRLARSAAQFKASALWGRARTLLDAPYALDAPNQSAAAIATLDDLYPLPRRLSHARLPVYRPPPARAALIARAH</sequence>
<protein>
    <submittedName>
        <fullName evidence="2">Uncharacterized protein</fullName>
    </submittedName>
</protein>